<dbReference type="CDD" id="cd00091">
    <property type="entry name" value="NUC"/>
    <property type="match status" value="1"/>
</dbReference>
<feature type="active site" description="Proton acceptor" evidence="1">
    <location>
        <position position="560"/>
    </location>
</feature>
<dbReference type="Pfam" id="PF13365">
    <property type="entry name" value="Trypsin_2"/>
    <property type="match status" value="1"/>
</dbReference>
<dbReference type="SMART" id="SM00477">
    <property type="entry name" value="NUC"/>
    <property type="match status" value="1"/>
</dbReference>
<keyword evidence="2" id="KW-0479">Metal-binding</keyword>
<dbReference type="GO" id="GO:0046872">
    <property type="term" value="F:metal ion binding"/>
    <property type="evidence" value="ECO:0007669"/>
    <property type="project" value="UniProtKB-KW"/>
</dbReference>
<dbReference type="AlphaFoldDB" id="A0AAW8NB01"/>
<dbReference type="RefSeq" id="WP_310110466.1">
    <property type="nucleotide sequence ID" value="NZ_JAVDTN010000004.1"/>
</dbReference>
<dbReference type="InterPro" id="IPR001604">
    <property type="entry name" value="Endo_G_ENPP1-like_dom"/>
</dbReference>
<dbReference type="EMBL" id="JAVDWN010000004">
    <property type="protein sequence ID" value="MDR7163450.1"/>
    <property type="molecule type" value="Genomic_DNA"/>
</dbReference>
<organism evidence="6 7">
    <name type="scientific">Pseudarthrobacter oxydans</name>
    <name type="common">Arthrobacter oxydans</name>
    <dbReference type="NCBI Taxonomy" id="1671"/>
    <lineage>
        <taxon>Bacteria</taxon>
        <taxon>Bacillati</taxon>
        <taxon>Actinomycetota</taxon>
        <taxon>Actinomycetes</taxon>
        <taxon>Micrococcales</taxon>
        <taxon>Micrococcaceae</taxon>
        <taxon>Pseudarthrobacter</taxon>
    </lineage>
</organism>
<dbReference type="InterPro" id="IPR009003">
    <property type="entry name" value="Peptidase_S1_PA"/>
</dbReference>
<dbReference type="InterPro" id="IPR044929">
    <property type="entry name" value="DNA/RNA_non-sp_Endonuclease_sf"/>
</dbReference>
<dbReference type="GeneID" id="97421846"/>
<sequence>MVIPDDVLTATQARFQARKGPRAGTEEKIAEAHTPQGSILNVDAPERVELRSRRVMRQPVVRDALKATADTSPAARGQVRDELVLERIIGGNNLLGIAFLELGTAVARSVGRVIVRDRFQIRSFGTGFMISPRLALTNNHVLADAQSARFSRLEFNFQNGVSGLPLAASQFDLEPDTFFRTDSGLDVTVVAVAATSRPDGAGASVPLAGFGFNRTSKEQGKILLGESINIIQHPEGQEKQLALQQNELIDRFDQFLHYHTDTSPGSSGSPLFNNQWEVLGLHHSGVPARNAAGDILTVDGTVWDSTQDELRIQWVANEGIRISSILAWLGANADGMANEERALLEEALNPPPLPPGPPHPVELPDPVKLDPVVKRQGPVEVHLPQPVEQPVATAEGAVSLTIPLHITVRLGAVQAAHEPAPSSAGRTAGPGSGDAIGTGSALAEEAVAIDPDYEGRKGYDPDFLDVPVPLPVLTAEQRAEAAQNRRPAQGQDPTVLNYHHFSLVMHRSRRLALYTAVNVDGRLSQSPKRDRDKWYFDPRLDRSEQIGGDLYAGNDFDRGHLVRRLDPAWGPDAAAKAANDDTFHFTNCSPQHKKFNQGASLWAGLEDYVLDTAKAEKLRLSVFTGPVFTANDPEFQAARIPLSFWKMLVFQRPDGSHSASAYMISQHELVEGILREAFTPVTFQVPIRRISELTGLDFGHLFGWDPMNDEFEPLPRAQEALATPTPARELRTLEDMQL</sequence>
<dbReference type="GO" id="GO:0003676">
    <property type="term" value="F:nucleic acid binding"/>
    <property type="evidence" value="ECO:0007669"/>
    <property type="project" value="InterPro"/>
</dbReference>
<feature type="binding site" evidence="2">
    <location>
        <position position="596"/>
    </location>
    <ligand>
        <name>Mg(2+)</name>
        <dbReference type="ChEBI" id="CHEBI:18420"/>
        <note>catalytic</note>
    </ligand>
</feature>
<evidence type="ECO:0000256" key="1">
    <source>
        <dbReference type="PIRSR" id="PIRSR640255-1"/>
    </source>
</evidence>
<dbReference type="GO" id="GO:0016787">
    <property type="term" value="F:hydrolase activity"/>
    <property type="evidence" value="ECO:0007669"/>
    <property type="project" value="InterPro"/>
</dbReference>
<gene>
    <name evidence="6" type="ORF">J2X12_001464</name>
</gene>
<keyword evidence="6" id="KW-0255">Endonuclease</keyword>
<dbReference type="PANTHER" id="PTHR13966">
    <property type="entry name" value="ENDONUCLEASE RELATED"/>
    <property type="match status" value="1"/>
</dbReference>
<dbReference type="SMART" id="SM00892">
    <property type="entry name" value="Endonuclease_NS"/>
    <property type="match status" value="1"/>
</dbReference>
<evidence type="ECO:0000259" key="4">
    <source>
        <dbReference type="SMART" id="SM00477"/>
    </source>
</evidence>
<evidence type="ECO:0000256" key="2">
    <source>
        <dbReference type="PIRSR" id="PIRSR640255-2"/>
    </source>
</evidence>
<name>A0AAW8NB01_PSEOX</name>
<dbReference type="SUPFAM" id="SSF54060">
    <property type="entry name" value="His-Me finger endonucleases"/>
    <property type="match status" value="1"/>
</dbReference>
<evidence type="ECO:0000313" key="7">
    <source>
        <dbReference type="Proteomes" id="UP001262032"/>
    </source>
</evidence>
<evidence type="ECO:0000256" key="3">
    <source>
        <dbReference type="SAM" id="MobiDB-lite"/>
    </source>
</evidence>
<dbReference type="InterPro" id="IPR044925">
    <property type="entry name" value="His-Me_finger_sf"/>
</dbReference>
<comment type="caution">
    <text evidence="6">The sequence shown here is derived from an EMBL/GenBank/DDBJ whole genome shotgun (WGS) entry which is preliminary data.</text>
</comment>
<dbReference type="Gene3D" id="2.40.10.10">
    <property type="entry name" value="Trypsin-like serine proteases"/>
    <property type="match status" value="2"/>
</dbReference>
<keyword evidence="6" id="KW-0540">Nuclease</keyword>
<proteinExistence type="predicted"/>
<dbReference type="Proteomes" id="UP001262032">
    <property type="component" value="Unassembled WGS sequence"/>
</dbReference>
<dbReference type="Pfam" id="PF01223">
    <property type="entry name" value="Endonuclease_NS"/>
    <property type="match status" value="1"/>
</dbReference>
<dbReference type="SUPFAM" id="SSF50494">
    <property type="entry name" value="Trypsin-like serine proteases"/>
    <property type="match status" value="1"/>
</dbReference>
<evidence type="ECO:0000259" key="5">
    <source>
        <dbReference type="SMART" id="SM00892"/>
    </source>
</evidence>
<keyword evidence="6" id="KW-0378">Hydrolase</keyword>
<protein>
    <submittedName>
        <fullName evidence="6">Endonuclease G</fullName>
    </submittedName>
</protein>
<dbReference type="InterPro" id="IPR040255">
    <property type="entry name" value="Non-specific_endonuclease"/>
</dbReference>
<dbReference type="GO" id="GO:0004519">
    <property type="term" value="F:endonuclease activity"/>
    <property type="evidence" value="ECO:0007669"/>
    <property type="project" value="UniProtKB-KW"/>
</dbReference>
<reference evidence="6" key="1">
    <citation type="submission" date="2023-07" db="EMBL/GenBank/DDBJ databases">
        <title>Sorghum-associated microbial communities from plants grown in Nebraska, USA.</title>
        <authorList>
            <person name="Schachtman D."/>
        </authorList>
    </citation>
    <scope>NUCLEOTIDE SEQUENCE</scope>
    <source>
        <strain evidence="6">BE261</strain>
    </source>
</reference>
<feature type="domain" description="ENPP1-3/EXOG-like endonuclease/phosphodiesterase" evidence="4">
    <location>
        <begin position="498"/>
        <end position="705"/>
    </location>
</feature>
<accession>A0AAW8NB01</accession>
<dbReference type="PANTHER" id="PTHR13966:SF5">
    <property type="entry name" value="ENDONUCLEASE G, MITOCHONDRIAL"/>
    <property type="match status" value="1"/>
</dbReference>
<feature type="region of interest" description="Disordered" evidence="3">
    <location>
        <begin position="417"/>
        <end position="438"/>
    </location>
</feature>
<feature type="domain" description="DNA/RNA non-specific endonuclease/pyrophosphatase/phosphodiesterase" evidence="5">
    <location>
        <begin position="497"/>
        <end position="705"/>
    </location>
</feature>
<dbReference type="Gene3D" id="3.40.570.10">
    <property type="entry name" value="Extracellular Endonuclease, subunit A"/>
    <property type="match status" value="1"/>
</dbReference>
<dbReference type="InterPro" id="IPR020821">
    <property type="entry name" value="ENPP1-3/EXOG-like_nuc-like"/>
</dbReference>
<evidence type="ECO:0000313" key="6">
    <source>
        <dbReference type="EMBL" id="MDR7163450.1"/>
    </source>
</evidence>
<dbReference type="InterPro" id="IPR043504">
    <property type="entry name" value="Peptidase_S1_PA_chymotrypsin"/>
</dbReference>